<reference evidence="2" key="2">
    <citation type="journal article" date="2015" name="Fish Shellfish Immunol.">
        <title>Early steps in the European eel (Anguilla anguilla)-Vibrio vulnificus interaction in the gills: Role of the RtxA13 toxin.</title>
        <authorList>
            <person name="Callol A."/>
            <person name="Pajuelo D."/>
            <person name="Ebbesson L."/>
            <person name="Teles M."/>
            <person name="MacKenzie S."/>
            <person name="Amaro C."/>
        </authorList>
    </citation>
    <scope>NUCLEOTIDE SEQUENCE</scope>
</reference>
<feature type="chain" id="PRO_5002432764" evidence="1">
    <location>
        <begin position="21"/>
        <end position="40"/>
    </location>
</feature>
<evidence type="ECO:0000256" key="1">
    <source>
        <dbReference type="SAM" id="SignalP"/>
    </source>
</evidence>
<name>A0A0E9T8I6_ANGAN</name>
<protein>
    <submittedName>
        <fullName evidence="2">Uncharacterized protein</fullName>
    </submittedName>
</protein>
<feature type="signal peptide" evidence="1">
    <location>
        <begin position="1"/>
        <end position="20"/>
    </location>
</feature>
<proteinExistence type="predicted"/>
<accession>A0A0E9T8I6</accession>
<keyword evidence="1" id="KW-0732">Signal</keyword>
<dbReference type="AlphaFoldDB" id="A0A0E9T8I6"/>
<organism evidence="2">
    <name type="scientific">Anguilla anguilla</name>
    <name type="common">European freshwater eel</name>
    <name type="synonym">Muraena anguilla</name>
    <dbReference type="NCBI Taxonomy" id="7936"/>
    <lineage>
        <taxon>Eukaryota</taxon>
        <taxon>Metazoa</taxon>
        <taxon>Chordata</taxon>
        <taxon>Craniata</taxon>
        <taxon>Vertebrata</taxon>
        <taxon>Euteleostomi</taxon>
        <taxon>Actinopterygii</taxon>
        <taxon>Neopterygii</taxon>
        <taxon>Teleostei</taxon>
        <taxon>Anguilliformes</taxon>
        <taxon>Anguillidae</taxon>
        <taxon>Anguilla</taxon>
    </lineage>
</organism>
<dbReference type="EMBL" id="GBXM01058641">
    <property type="protein sequence ID" value="JAH49936.1"/>
    <property type="molecule type" value="Transcribed_RNA"/>
</dbReference>
<reference evidence="2" key="1">
    <citation type="submission" date="2014-11" db="EMBL/GenBank/DDBJ databases">
        <authorList>
            <person name="Amaro Gonzalez C."/>
        </authorList>
    </citation>
    <scope>NUCLEOTIDE SEQUENCE</scope>
</reference>
<evidence type="ECO:0000313" key="2">
    <source>
        <dbReference type="EMBL" id="JAH49936.1"/>
    </source>
</evidence>
<sequence>MLRRCLCLSVCLSVLTQLKSICHRNCGTKREGTVPGRKTP</sequence>